<sequence>MVSSFSPLLMLDIPPFTTNGYGVSIFLLPTAFRINATNLLPASK</sequence>
<accession>A0A2C9W344</accession>
<proteinExistence type="predicted"/>
<reference evidence="1" key="1">
    <citation type="submission" date="2016-02" db="EMBL/GenBank/DDBJ databases">
        <title>WGS assembly of Manihot esculenta.</title>
        <authorList>
            <person name="Bredeson J.V."/>
            <person name="Prochnik S.E."/>
            <person name="Lyons J.B."/>
            <person name="Schmutz J."/>
            <person name="Grimwood J."/>
            <person name="Vrebalov J."/>
            <person name="Bart R.S."/>
            <person name="Amuge T."/>
            <person name="Ferguson M.E."/>
            <person name="Green R."/>
            <person name="Putnam N."/>
            <person name="Stites J."/>
            <person name="Rounsley S."/>
            <person name="Rokhsar D.S."/>
        </authorList>
    </citation>
    <scope>NUCLEOTIDE SEQUENCE [LARGE SCALE GENOMIC DNA]</scope>
    <source>
        <tissue evidence="1">Leaf</tissue>
    </source>
</reference>
<organism evidence="1">
    <name type="scientific">Manihot esculenta</name>
    <name type="common">Cassava</name>
    <name type="synonym">Jatropha manihot</name>
    <dbReference type="NCBI Taxonomy" id="3983"/>
    <lineage>
        <taxon>Eukaryota</taxon>
        <taxon>Viridiplantae</taxon>
        <taxon>Streptophyta</taxon>
        <taxon>Embryophyta</taxon>
        <taxon>Tracheophyta</taxon>
        <taxon>Spermatophyta</taxon>
        <taxon>Magnoliopsida</taxon>
        <taxon>eudicotyledons</taxon>
        <taxon>Gunneridae</taxon>
        <taxon>Pentapetalae</taxon>
        <taxon>rosids</taxon>
        <taxon>fabids</taxon>
        <taxon>Malpighiales</taxon>
        <taxon>Euphorbiaceae</taxon>
        <taxon>Crotonoideae</taxon>
        <taxon>Manihoteae</taxon>
        <taxon>Manihot</taxon>
    </lineage>
</organism>
<name>A0A2C9W344_MANES</name>
<dbReference type="EMBL" id="CM004390">
    <property type="protein sequence ID" value="OAY52512.1"/>
    <property type="molecule type" value="Genomic_DNA"/>
</dbReference>
<gene>
    <name evidence="1" type="ORF">MANES_04G089700</name>
</gene>
<dbReference type="AlphaFoldDB" id="A0A2C9W344"/>
<evidence type="ECO:0000313" key="1">
    <source>
        <dbReference type="EMBL" id="OAY52512.1"/>
    </source>
</evidence>
<protein>
    <submittedName>
        <fullName evidence="1">Uncharacterized protein</fullName>
    </submittedName>
</protein>